<evidence type="ECO:0000256" key="5">
    <source>
        <dbReference type="ARBA" id="ARBA00023065"/>
    </source>
</evidence>
<feature type="compositionally biased region" description="Basic and acidic residues" evidence="8">
    <location>
        <begin position="534"/>
        <end position="556"/>
    </location>
</feature>
<evidence type="ECO:0000256" key="7">
    <source>
        <dbReference type="ARBA" id="ARBA00023303"/>
    </source>
</evidence>
<dbReference type="Proteomes" id="UP000521872">
    <property type="component" value="Unassembled WGS sequence"/>
</dbReference>
<feature type="domain" description="Potassium channel" evidence="10">
    <location>
        <begin position="251"/>
        <end position="320"/>
    </location>
</feature>
<evidence type="ECO:0000259" key="10">
    <source>
        <dbReference type="Pfam" id="PF07885"/>
    </source>
</evidence>
<sequence length="805" mass="90919">MNDPGLGDVIDDSEDKVRLTLQYEHRNNDEKQVKRHRHGRGKKTHETHPPRNTESAVRRQQKTHRTAGFRNEETRSVYQPTLWWFTSTAFPLFAGTFGPIASLFSVCALVQTWRVTEDGGDRVPDPPWLLAMNACSLALALIANVFLLFNFARRVRYSIAQPITITLWYLACILLVIPIGLSHRPSVDAAPPGTIYSQSYYYGLISCSLYFGISTLLLLSTLGSTIFHAYEPSFNVLTGPQRTLMLQTISFSLYLALGAGIFAGIENWSFADGLYWADYTLLTIGLGTDFPLTTTLGRMLLIPYAAFGITLIGLVVSSVRGLVLERAKTKVVRRHLGKEREKWKKNIEGRQQLALSRVSTMHTYSTETNPLHISQRWWERKKERDLMRLPQKLQKHVSDAGARLKDRGRWHRAEFELMRFIEQHTESTERYTALAGSFFIILIVWIGGALIFWNCEHKSQGWTFPQSFYFTYTTLLTIGYGDFYPNSAAGKPFFVVWSLISVPAMTVLISNMGDTVVKWVQDVTVWASRKTILPERDPDKNDKKSGSHISEKRSGGDEQEEEGGDNAKTSYPNNPPTDDTHFRAAHAGNEGGQEHEEGAGALQEDVEQLGEDVEEFEEEEGRQGSLAAQIAKEISILARDLGQKPPKKYTWEQWSKWLDMLGEKEGQEEDRSTPGEEGEEQGTVAAPVLVATDLDAQKEQESRQDASQISPGTPNHIDRNVGHFEYSQGNTSTPISGDSHDSGQKWHWTWLSDHGPLFSHLTETEWLIEKLCFRLEEVLEEEIKEAREDNGSQHIGHDRLGEDGG</sequence>
<reference evidence="11 12" key="1">
    <citation type="submission" date="2019-12" db="EMBL/GenBank/DDBJ databases">
        <authorList>
            <person name="Floudas D."/>
            <person name="Bentzer J."/>
            <person name="Ahren D."/>
            <person name="Johansson T."/>
            <person name="Persson P."/>
            <person name="Tunlid A."/>
        </authorList>
    </citation>
    <scope>NUCLEOTIDE SEQUENCE [LARGE SCALE GENOMIC DNA]</scope>
    <source>
        <strain evidence="11 12">CBS 102.39</strain>
    </source>
</reference>
<feature type="transmembrane region" description="Helical" evidence="9">
    <location>
        <begin position="82"/>
        <end position="111"/>
    </location>
</feature>
<feature type="transmembrane region" description="Helical" evidence="9">
    <location>
        <begin position="301"/>
        <end position="324"/>
    </location>
</feature>
<evidence type="ECO:0000256" key="2">
    <source>
        <dbReference type="ARBA" id="ARBA00022448"/>
    </source>
</evidence>
<keyword evidence="3 9" id="KW-0812">Transmembrane</keyword>
<feature type="transmembrane region" description="Helical" evidence="9">
    <location>
        <begin position="131"/>
        <end position="151"/>
    </location>
</feature>
<evidence type="ECO:0000313" key="11">
    <source>
        <dbReference type="EMBL" id="KAF4621304.1"/>
    </source>
</evidence>
<accession>A0A8H4R0V5</accession>
<dbReference type="InterPro" id="IPR003280">
    <property type="entry name" value="2pore_dom_K_chnl"/>
</dbReference>
<dbReference type="Gene3D" id="1.10.287.70">
    <property type="match status" value="2"/>
</dbReference>
<gene>
    <name evidence="11" type="ORF">D9613_000821</name>
</gene>
<evidence type="ECO:0000256" key="6">
    <source>
        <dbReference type="ARBA" id="ARBA00023136"/>
    </source>
</evidence>
<feature type="region of interest" description="Disordered" evidence="8">
    <location>
        <begin position="24"/>
        <end position="71"/>
    </location>
</feature>
<evidence type="ECO:0000313" key="12">
    <source>
        <dbReference type="Proteomes" id="UP000521872"/>
    </source>
</evidence>
<feature type="compositionally biased region" description="Basic residues" evidence="8">
    <location>
        <begin position="33"/>
        <end position="43"/>
    </location>
</feature>
<dbReference type="GO" id="GO:0005886">
    <property type="term" value="C:plasma membrane"/>
    <property type="evidence" value="ECO:0007669"/>
    <property type="project" value="TreeGrafter"/>
</dbReference>
<evidence type="ECO:0000256" key="3">
    <source>
        <dbReference type="ARBA" id="ARBA00022692"/>
    </source>
</evidence>
<feature type="transmembrane region" description="Helical" evidence="9">
    <location>
        <begin position="163"/>
        <end position="181"/>
    </location>
</feature>
<feature type="transmembrane region" description="Helical" evidence="9">
    <location>
        <begin position="431"/>
        <end position="453"/>
    </location>
</feature>
<keyword evidence="6 9" id="KW-0472">Membrane</keyword>
<keyword evidence="4 9" id="KW-1133">Transmembrane helix</keyword>
<feature type="region of interest" description="Disordered" evidence="8">
    <location>
        <begin position="534"/>
        <end position="598"/>
    </location>
</feature>
<dbReference type="AlphaFoldDB" id="A0A8H4R0V5"/>
<dbReference type="GO" id="GO:0015271">
    <property type="term" value="F:outward rectifier potassium channel activity"/>
    <property type="evidence" value="ECO:0007669"/>
    <property type="project" value="TreeGrafter"/>
</dbReference>
<feature type="transmembrane region" description="Helical" evidence="9">
    <location>
        <begin position="201"/>
        <end position="223"/>
    </location>
</feature>
<dbReference type="GO" id="GO:0022841">
    <property type="term" value="F:potassium ion leak channel activity"/>
    <property type="evidence" value="ECO:0007669"/>
    <property type="project" value="TreeGrafter"/>
</dbReference>
<comment type="caution">
    <text evidence="11">The sequence shown here is derived from an EMBL/GenBank/DDBJ whole genome shotgun (WGS) entry which is preliminary data.</text>
</comment>
<evidence type="ECO:0000256" key="8">
    <source>
        <dbReference type="SAM" id="MobiDB-lite"/>
    </source>
</evidence>
<evidence type="ECO:0000256" key="9">
    <source>
        <dbReference type="SAM" id="Phobius"/>
    </source>
</evidence>
<feature type="region of interest" description="Disordered" evidence="8">
    <location>
        <begin position="785"/>
        <end position="805"/>
    </location>
</feature>
<dbReference type="PANTHER" id="PTHR11003:SF342">
    <property type="entry name" value="OUTWARD-RECTIFIER POTASSIUM CHANNEL TOK1"/>
    <property type="match status" value="1"/>
</dbReference>
<dbReference type="EMBL" id="JAACJL010000015">
    <property type="protein sequence ID" value="KAF4621304.1"/>
    <property type="molecule type" value="Genomic_DNA"/>
</dbReference>
<dbReference type="PANTHER" id="PTHR11003">
    <property type="entry name" value="POTASSIUM CHANNEL, SUBFAMILY K"/>
    <property type="match status" value="1"/>
</dbReference>
<keyword evidence="12" id="KW-1185">Reference proteome</keyword>
<keyword evidence="5" id="KW-0406">Ion transport</keyword>
<keyword evidence="7" id="KW-0407">Ion channel</keyword>
<keyword evidence="2" id="KW-0813">Transport</keyword>
<dbReference type="InterPro" id="IPR013099">
    <property type="entry name" value="K_chnl_dom"/>
</dbReference>
<dbReference type="SUPFAM" id="SSF81324">
    <property type="entry name" value="Voltage-gated potassium channels"/>
    <property type="match status" value="2"/>
</dbReference>
<comment type="subcellular location">
    <subcellularLocation>
        <location evidence="1">Membrane</location>
        <topology evidence="1">Multi-pass membrane protein</topology>
    </subcellularLocation>
</comment>
<feature type="compositionally biased region" description="Basic and acidic residues" evidence="8">
    <location>
        <begin position="695"/>
        <end position="704"/>
    </location>
</feature>
<feature type="compositionally biased region" description="Polar residues" evidence="8">
    <location>
        <begin position="727"/>
        <end position="736"/>
    </location>
</feature>
<feature type="domain" description="Potassium channel" evidence="10">
    <location>
        <begin position="441"/>
        <end position="517"/>
    </location>
</feature>
<evidence type="ECO:0000256" key="4">
    <source>
        <dbReference type="ARBA" id="ARBA00022989"/>
    </source>
</evidence>
<dbReference type="GO" id="GO:0030322">
    <property type="term" value="P:stabilization of membrane potential"/>
    <property type="evidence" value="ECO:0007669"/>
    <property type="project" value="TreeGrafter"/>
</dbReference>
<organism evidence="11 12">
    <name type="scientific">Agrocybe pediades</name>
    <dbReference type="NCBI Taxonomy" id="84607"/>
    <lineage>
        <taxon>Eukaryota</taxon>
        <taxon>Fungi</taxon>
        <taxon>Dikarya</taxon>
        <taxon>Basidiomycota</taxon>
        <taxon>Agaricomycotina</taxon>
        <taxon>Agaricomycetes</taxon>
        <taxon>Agaricomycetidae</taxon>
        <taxon>Agaricales</taxon>
        <taxon>Agaricineae</taxon>
        <taxon>Strophariaceae</taxon>
        <taxon>Agrocybe</taxon>
    </lineage>
</organism>
<feature type="transmembrane region" description="Helical" evidence="9">
    <location>
        <begin position="244"/>
        <end position="265"/>
    </location>
</feature>
<feature type="region of interest" description="Disordered" evidence="8">
    <location>
        <begin position="660"/>
        <end position="740"/>
    </location>
</feature>
<proteinExistence type="predicted"/>
<feature type="compositionally biased region" description="Basic and acidic residues" evidence="8">
    <location>
        <begin position="661"/>
        <end position="674"/>
    </location>
</feature>
<dbReference type="Pfam" id="PF07885">
    <property type="entry name" value="Ion_trans_2"/>
    <property type="match status" value="2"/>
</dbReference>
<name>A0A8H4R0V5_9AGAR</name>
<evidence type="ECO:0000256" key="1">
    <source>
        <dbReference type="ARBA" id="ARBA00004141"/>
    </source>
</evidence>
<protein>
    <recommendedName>
        <fullName evidence="10">Potassium channel domain-containing protein</fullName>
    </recommendedName>
</protein>